<gene>
    <name evidence="16 17" type="primary">queC</name>
    <name evidence="17" type="ORF">DWY20_03740</name>
</gene>
<feature type="binding site" evidence="16">
    <location>
        <position position="188"/>
    </location>
    <ligand>
        <name>Zn(2+)</name>
        <dbReference type="ChEBI" id="CHEBI:29105"/>
    </ligand>
</feature>
<evidence type="ECO:0000256" key="7">
    <source>
        <dbReference type="ARBA" id="ARBA00022840"/>
    </source>
</evidence>
<keyword evidence="2 16" id="KW-0436">Ligase</keyword>
<evidence type="ECO:0000256" key="4">
    <source>
        <dbReference type="ARBA" id="ARBA00022741"/>
    </source>
</evidence>
<keyword evidence="3 16" id="KW-0479">Metal-binding</keyword>
<evidence type="ECO:0000256" key="8">
    <source>
        <dbReference type="ARBA" id="ARBA00037768"/>
    </source>
</evidence>
<comment type="caution">
    <text evidence="17">The sequence shown here is derived from an EMBL/GenBank/DDBJ whole genome shotgun (WGS) entry which is preliminary data.</text>
</comment>
<dbReference type="Pfam" id="PF06508">
    <property type="entry name" value="QueC"/>
    <property type="match status" value="1"/>
</dbReference>
<evidence type="ECO:0000256" key="3">
    <source>
        <dbReference type="ARBA" id="ARBA00022723"/>
    </source>
</evidence>
<feature type="binding site" evidence="16">
    <location>
        <begin position="10"/>
        <end position="20"/>
    </location>
    <ligand>
        <name>ATP</name>
        <dbReference type="ChEBI" id="CHEBI:30616"/>
    </ligand>
</feature>
<organism evidence="17 18">
    <name type="scientific">Phocaeicola coprocola</name>
    <dbReference type="NCBI Taxonomy" id="310298"/>
    <lineage>
        <taxon>Bacteria</taxon>
        <taxon>Pseudomonadati</taxon>
        <taxon>Bacteroidota</taxon>
        <taxon>Bacteroidia</taxon>
        <taxon>Bacteroidales</taxon>
        <taxon>Bacteroidaceae</taxon>
        <taxon>Phocaeicola</taxon>
    </lineage>
</organism>
<evidence type="ECO:0000256" key="14">
    <source>
        <dbReference type="ARBA" id="ARBA00080406"/>
    </source>
</evidence>
<dbReference type="SUPFAM" id="SSF52402">
    <property type="entry name" value="Adenine nucleotide alpha hydrolases-like"/>
    <property type="match status" value="1"/>
</dbReference>
<keyword evidence="18" id="KW-1185">Reference proteome</keyword>
<comment type="catalytic activity">
    <reaction evidence="11 16">
        <text>7-carboxy-7-carbaguanine + NH4(+) + 2 ATP = 7-cyano-7-carbaguanine + 2 AMP + 2 diphosphate + 2 H(+)</text>
        <dbReference type="Rhea" id="RHEA:27982"/>
        <dbReference type="ChEBI" id="CHEBI:15378"/>
        <dbReference type="ChEBI" id="CHEBI:28938"/>
        <dbReference type="ChEBI" id="CHEBI:30616"/>
        <dbReference type="ChEBI" id="CHEBI:33019"/>
        <dbReference type="ChEBI" id="CHEBI:45075"/>
        <dbReference type="ChEBI" id="CHEBI:61036"/>
        <dbReference type="ChEBI" id="CHEBI:456215"/>
        <dbReference type="EC" id="6.3.4.20"/>
    </reaction>
</comment>
<evidence type="ECO:0000256" key="10">
    <source>
        <dbReference type="ARBA" id="ARBA00039149"/>
    </source>
</evidence>
<feature type="binding site" evidence="16">
    <location>
        <position position="197"/>
    </location>
    <ligand>
        <name>Zn(2+)</name>
        <dbReference type="ChEBI" id="CHEBI:29105"/>
    </ligand>
</feature>
<dbReference type="EMBL" id="QRUU01000010">
    <property type="protein sequence ID" value="RGR98692.1"/>
    <property type="molecule type" value="Genomic_DNA"/>
</dbReference>
<feature type="binding site" evidence="16">
    <location>
        <position position="200"/>
    </location>
    <ligand>
        <name>Zn(2+)</name>
        <dbReference type="ChEBI" id="CHEBI:29105"/>
    </ligand>
</feature>
<dbReference type="CDD" id="cd01995">
    <property type="entry name" value="QueC-like"/>
    <property type="match status" value="1"/>
</dbReference>
<keyword evidence="7 16" id="KW-0067">ATP-binding</keyword>
<evidence type="ECO:0000256" key="15">
    <source>
        <dbReference type="ARBA" id="ARBA00080941"/>
    </source>
</evidence>
<evidence type="ECO:0000256" key="9">
    <source>
        <dbReference type="ARBA" id="ARBA00037993"/>
    </source>
</evidence>
<comment type="cofactor">
    <cofactor evidence="16">
        <name>Zn(2+)</name>
        <dbReference type="ChEBI" id="CHEBI:29105"/>
    </cofactor>
    <text evidence="16">Binds 1 zinc ion per subunit.</text>
</comment>
<evidence type="ECO:0000256" key="2">
    <source>
        <dbReference type="ARBA" id="ARBA00022598"/>
    </source>
</evidence>
<dbReference type="PIRSF" id="PIRSF006293">
    <property type="entry name" value="ExsB"/>
    <property type="match status" value="1"/>
</dbReference>
<dbReference type="EC" id="6.3.4.20" evidence="10 16"/>
<dbReference type="InterPro" id="IPR014729">
    <property type="entry name" value="Rossmann-like_a/b/a_fold"/>
</dbReference>
<feature type="binding site" evidence="16">
    <location>
        <position position="203"/>
    </location>
    <ligand>
        <name>Zn(2+)</name>
        <dbReference type="ChEBI" id="CHEBI:29105"/>
    </ligand>
</feature>
<dbReference type="RefSeq" id="WP_118483336.1">
    <property type="nucleotide sequence ID" value="NZ_CAUELD010000010.1"/>
</dbReference>
<evidence type="ECO:0000256" key="11">
    <source>
        <dbReference type="ARBA" id="ARBA00047890"/>
    </source>
</evidence>
<dbReference type="GO" id="GO:0005524">
    <property type="term" value="F:ATP binding"/>
    <property type="evidence" value="ECO:0007669"/>
    <property type="project" value="UniProtKB-UniRule"/>
</dbReference>
<protein>
    <recommendedName>
        <fullName evidence="12 16">7-cyano-7-deazaguanine synthase</fullName>
        <ecNumber evidence="10 16">6.3.4.20</ecNumber>
    </recommendedName>
    <alternativeName>
        <fullName evidence="15 16">7-cyano-7-carbaguanine synthase</fullName>
    </alternativeName>
    <alternativeName>
        <fullName evidence="14 16">PreQ(0) synthase</fullName>
    </alternativeName>
    <alternativeName>
        <fullName evidence="13 16">Queuosine biosynthesis protein QueC</fullName>
    </alternativeName>
</protein>
<evidence type="ECO:0000256" key="16">
    <source>
        <dbReference type="HAMAP-Rule" id="MF_01633"/>
    </source>
</evidence>
<evidence type="ECO:0000313" key="17">
    <source>
        <dbReference type="EMBL" id="RGR98692.1"/>
    </source>
</evidence>
<comment type="similarity">
    <text evidence="9 16">Belongs to the QueC family.</text>
</comment>
<dbReference type="Gene3D" id="3.40.50.620">
    <property type="entry name" value="HUPs"/>
    <property type="match status" value="1"/>
</dbReference>
<dbReference type="FunFam" id="3.40.50.620:FF:000017">
    <property type="entry name" value="7-cyano-7-deazaguanine synthase"/>
    <property type="match status" value="1"/>
</dbReference>
<evidence type="ECO:0000256" key="6">
    <source>
        <dbReference type="ARBA" id="ARBA00022833"/>
    </source>
</evidence>
<dbReference type="GO" id="GO:0008616">
    <property type="term" value="P:tRNA queuosine(34) biosynthetic process"/>
    <property type="evidence" value="ECO:0007669"/>
    <property type="project" value="UniProtKB-UniRule"/>
</dbReference>
<dbReference type="HAMAP" id="MF_01633">
    <property type="entry name" value="QueC"/>
    <property type="match status" value="1"/>
</dbReference>
<dbReference type="NCBIfam" id="TIGR00364">
    <property type="entry name" value="7-cyano-7-deazaguanine synthase QueC"/>
    <property type="match status" value="1"/>
</dbReference>
<accession>A0A412GV36</accession>
<comment type="pathway">
    <text evidence="1 16">Purine metabolism; 7-cyano-7-deazaguanine biosynthesis.</text>
</comment>
<dbReference type="Proteomes" id="UP000285864">
    <property type="component" value="Unassembled WGS sequence"/>
</dbReference>
<dbReference type="InterPro" id="IPR018317">
    <property type="entry name" value="QueC"/>
</dbReference>
<dbReference type="PANTHER" id="PTHR42914:SF1">
    <property type="entry name" value="7-CYANO-7-DEAZAGUANINE SYNTHASE"/>
    <property type="match status" value="1"/>
</dbReference>
<keyword evidence="6 16" id="KW-0862">Zinc</keyword>
<dbReference type="PANTHER" id="PTHR42914">
    <property type="entry name" value="7-CYANO-7-DEAZAGUANINE SYNTHASE"/>
    <property type="match status" value="1"/>
</dbReference>
<evidence type="ECO:0000256" key="12">
    <source>
        <dbReference type="ARBA" id="ARBA00069440"/>
    </source>
</evidence>
<dbReference type="AlphaFoldDB" id="A0A412GV36"/>
<evidence type="ECO:0000313" key="18">
    <source>
        <dbReference type="Proteomes" id="UP000285864"/>
    </source>
</evidence>
<name>A0A412GV36_9BACT</name>
<dbReference type="GO" id="GO:0016879">
    <property type="term" value="F:ligase activity, forming carbon-nitrogen bonds"/>
    <property type="evidence" value="ECO:0007669"/>
    <property type="project" value="UniProtKB-UniRule"/>
</dbReference>
<keyword evidence="5 16" id="KW-0671">Queuosine biosynthesis</keyword>
<dbReference type="UniPathway" id="UPA00391"/>
<reference evidence="17 18" key="1">
    <citation type="submission" date="2018-08" db="EMBL/GenBank/DDBJ databases">
        <title>A genome reference for cultivated species of the human gut microbiota.</title>
        <authorList>
            <person name="Zou Y."/>
            <person name="Xue W."/>
            <person name="Luo G."/>
        </authorList>
    </citation>
    <scope>NUCLEOTIDE SEQUENCE [LARGE SCALE GENOMIC DNA]</scope>
    <source>
        <strain evidence="17 18">AF24-2</strain>
    </source>
</reference>
<evidence type="ECO:0000256" key="13">
    <source>
        <dbReference type="ARBA" id="ARBA00076159"/>
    </source>
</evidence>
<proteinExistence type="inferred from homology"/>
<keyword evidence="4 16" id="KW-0547">Nucleotide-binding</keyword>
<evidence type="ECO:0000256" key="1">
    <source>
        <dbReference type="ARBA" id="ARBA00005061"/>
    </source>
</evidence>
<comment type="function">
    <text evidence="8 16">Catalyzes the ATP-dependent conversion of 7-carboxy-7-deazaguanine (CDG) to 7-cyano-7-deazaguanine (preQ(0)).</text>
</comment>
<dbReference type="GO" id="GO:0008270">
    <property type="term" value="F:zinc ion binding"/>
    <property type="evidence" value="ECO:0007669"/>
    <property type="project" value="UniProtKB-UniRule"/>
</dbReference>
<evidence type="ECO:0000256" key="5">
    <source>
        <dbReference type="ARBA" id="ARBA00022785"/>
    </source>
</evidence>
<sequence length="219" mass="24517">MNKDAALVVFSGGQDSTTCLFWAKKHFKKVYALSFLYGQKHVKEVELAREIARKAEVDFHVMDVSFIGHLGKNSLTDTSIHMDEEKPEGTFPNTFVPGRNLFFLSIAAVYARERGINHIVTGVSQTDFSGYPDCRDAFIKSLNVTLNLAMEEQFVIHTPLMWIDKAQTWALADKLGVLDLVRNETLTCYNGIPGGGCGHCPACKLRREGLEKYLAIKNK</sequence>